<name>A0A8J5GZC5_ZINOF</name>
<keyword evidence="2" id="KW-0418">Kinase</keyword>
<keyword evidence="2" id="KW-0723">Serine/threonine-protein kinase</keyword>
<keyword evidence="2" id="KW-0808">Transferase</keyword>
<dbReference type="Pfam" id="PF07714">
    <property type="entry name" value="PK_Tyr_Ser-Thr"/>
    <property type="match status" value="1"/>
</dbReference>
<feature type="domain" description="Protein kinase" evidence="9">
    <location>
        <begin position="69"/>
        <end position="187"/>
    </location>
</feature>
<dbReference type="GO" id="GO:0004674">
    <property type="term" value="F:protein serine/threonine kinase activity"/>
    <property type="evidence" value="ECO:0007669"/>
    <property type="project" value="UniProtKB-KW"/>
</dbReference>
<dbReference type="AlphaFoldDB" id="A0A8J5GZC5"/>
<keyword evidence="5 8" id="KW-1133">Transmembrane helix</keyword>
<dbReference type="InterPro" id="IPR045874">
    <property type="entry name" value="LRK10/LRL21-25-like"/>
</dbReference>
<dbReference type="PANTHER" id="PTHR27009">
    <property type="entry name" value="RUST RESISTANCE KINASE LR10-RELATED"/>
    <property type="match status" value="1"/>
</dbReference>
<evidence type="ECO:0000259" key="9">
    <source>
        <dbReference type="PROSITE" id="PS50011"/>
    </source>
</evidence>
<evidence type="ECO:0000256" key="1">
    <source>
        <dbReference type="ARBA" id="ARBA00004479"/>
    </source>
</evidence>
<gene>
    <name evidence="10" type="ORF">ZIOFF_026801</name>
</gene>
<evidence type="ECO:0000256" key="6">
    <source>
        <dbReference type="ARBA" id="ARBA00023136"/>
    </source>
</evidence>
<keyword evidence="7" id="KW-0325">Glycoprotein</keyword>
<dbReference type="SUPFAM" id="SSF56112">
    <property type="entry name" value="Protein kinase-like (PK-like)"/>
    <property type="match status" value="1"/>
</dbReference>
<dbReference type="EMBL" id="JACMSC010000007">
    <property type="protein sequence ID" value="KAG6516342.1"/>
    <property type="molecule type" value="Genomic_DNA"/>
</dbReference>
<accession>A0A8J5GZC5</accession>
<dbReference type="Gene3D" id="1.10.510.10">
    <property type="entry name" value="Transferase(Phosphotransferase) domain 1"/>
    <property type="match status" value="1"/>
</dbReference>
<dbReference type="PROSITE" id="PS50011">
    <property type="entry name" value="PROTEIN_KINASE_DOM"/>
    <property type="match status" value="1"/>
</dbReference>
<dbReference type="InterPro" id="IPR000719">
    <property type="entry name" value="Prot_kinase_dom"/>
</dbReference>
<comment type="subcellular location">
    <subcellularLocation>
        <location evidence="1">Membrane</location>
        <topology evidence="1">Single-pass type I membrane protein</topology>
    </subcellularLocation>
</comment>
<proteinExistence type="predicted"/>
<dbReference type="InterPro" id="IPR001245">
    <property type="entry name" value="Ser-Thr/Tyr_kinase_cat_dom"/>
</dbReference>
<keyword evidence="6 8" id="KW-0472">Membrane</keyword>
<protein>
    <recommendedName>
        <fullName evidence="9">Protein kinase domain-containing protein</fullName>
    </recommendedName>
</protein>
<evidence type="ECO:0000256" key="2">
    <source>
        <dbReference type="ARBA" id="ARBA00022527"/>
    </source>
</evidence>
<evidence type="ECO:0000256" key="8">
    <source>
        <dbReference type="SAM" id="Phobius"/>
    </source>
</evidence>
<comment type="caution">
    <text evidence="10">The sequence shown here is derived from an EMBL/GenBank/DDBJ whole genome shotgun (WGS) entry which is preliminary data.</text>
</comment>
<sequence length="187" mass="20973">MKVLLDNYDSFTEVVGLLGFLICLIVLVKVYRKKKHHPKNIKSVETILKDHVLSLLKRYKYSGVKDMTKSFSCKLGQGGYGIVYKEALRKGHRVAMKILNEFIGRVFENEAASISATSLVNVVGLVGFCLQGLKRALVSNFMLNGSLERFVLADKHGVTTLLDCEKLYDIAMGITRGLEYLHRGCKN</sequence>
<organism evidence="10 11">
    <name type="scientific">Zingiber officinale</name>
    <name type="common">Ginger</name>
    <name type="synonym">Amomum zingiber</name>
    <dbReference type="NCBI Taxonomy" id="94328"/>
    <lineage>
        <taxon>Eukaryota</taxon>
        <taxon>Viridiplantae</taxon>
        <taxon>Streptophyta</taxon>
        <taxon>Embryophyta</taxon>
        <taxon>Tracheophyta</taxon>
        <taxon>Spermatophyta</taxon>
        <taxon>Magnoliopsida</taxon>
        <taxon>Liliopsida</taxon>
        <taxon>Zingiberales</taxon>
        <taxon>Zingiberaceae</taxon>
        <taxon>Zingiber</taxon>
    </lineage>
</organism>
<keyword evidence="4" id="KW-0732">Signal</keyword>
<keyword evidence="3 8" id="KW-0812">Transmembrane</keyword>
<evidence type="ECO:0000256" key="3">
    <source>
        <dbReference type="ARBA" id="ARBA00022692"/>
    </source>
</evidence>
<dbReference type="Proteomes" id="UP000734854">
    <property type="component" value="Unassembled WGS sequence"/>
</dbReference>
<evidence type="ECO:0000256" key="4">
    <source>
        <dbReference type="ARBA" id="ARBA00022729"/>
    </source>
</evidence>
<evidence type="ECO:0000313" key="11">
    <source>
        <dbReference type="Proteomes" id="UP000734854"/>
    </source>
</evidence>
<dbReference type="GO" id="GO:0016020">
    <property type="term" value="C:membrane"/>
    <property type="evidence" value="ECO:0007669"/>
    <property type="project" value="UniProtKB-SubCell"/>
</dbReference>
<dbReference type="GO" id="GO:0005524">
    <property type="term" value="F:ATP binding"/>
    <property type="evidence" value="ECO:0007669"/>
    <property type="project" value="InterPro"/>
</dbReference>
<feature type="transmembrane region" description="Helical" evidence="8">
    <location>
        <begin position="14"/>
        <end position="31"/>
    </location>
</feature>
<evidence type="ECO:0000313" key="10">
    <source>
        <dbReference type="EMBL" id="KAG6516342.1"/>
    </source>
</evidence>
<dbReference type="InterPro" id="IPR011009">
    <property type="entry name" value="Kinase-like_dom_sf"/>
</dbReference>
<evidence type="ECO:0000256" key="7">
    <source>
        <dbReference type="ARBA" id="ARBA00023180"/>
    </source>
</evidence>
<evidence type="ECO:0000256" key="5">
    <source>
        <dbReference type="ARBA" id="ARBA00022989"/>
    </source>
</evidence>
<keyword evidence="11" id="KW-1185">Reference proteome</keyword>
<reference evidence="10 11" key="1">
    <citation type="submission" date="2020-08" db="EMBL/GenBank/DDBJ databases">
        <title>Plant Genome Project.</title>
        <authorList>
            <person name="Zhang R.-G."/>
        </authorList>
    </citation>
    <scope>NUCLEOTIDE SEQUENCE [LARGE SCALE GENOMIC DNA]</scope>
    <source>
        <tissue evidence="10">Rhizome</tissue>
    </source>
</reference>